<feature type="compositionally biased region" description="Low complexity" evidence="1">
    <location>
        <begin position="20"/>
        <end position="46"/>
    </location>
</feature>
<keyword evidence="3" id="KW-1185">Reference proteome</keyword>
<reference evidence="2 3" key="1">
    <citation type="submission" date="2024-01" db="EMBL/GenBank/DDBJ databases">
        <title>Complete genome of Cladobotryum mycophilum ATHUM6906.</title>
        <authorList>
            <person name="Christinaki A.C."/>
            <person name="Myridakis A.I."/>
            <person name="Kouvelis V.N."/>
        </authorList>
    </citation>
    <scope>NUCLEOTIDE SEQUENCE [LARGE SCALE GENOMIC DNA]</scope>
    <source>
        <strain evidence="2 3">ATHUM6906</strain>
    </source>
</reference>
<dbReference type="Proteomes" id="UP001338125">
    <property type="component" value="Unassembled WGS sequence"/>
</dbReference>
<evidence type="ECO:0000313" key="3">
    <source>
        <dbReference type="Proteomes" id="UP001338125"/>
    </source>
</evidence>
<evidence type="ECO:0000256" key="1">
    <source>
        <dbReference type="SAM" id="MobiDB-lite"/>
    </source>
</evidence>
<accession>A0ABR0STE1</accession>
<name>A0ABR0STE1_9HYPO</name>
<evidence type="ECO:0000313" key="2">
    <source>
        <dbReference type="EMBL" id="KAK5995428.1"/>
    </source>
</evidence>
<comment type="caution">
    <text evidence="2">The sequence shown here is derived from an EMBL/GenBank/DDBJ whole genome shotgun (WGS) entry which is preliminary data.</text>
</comment>
<organism evidence="2 3">
    <name type="scientific">Cladobotryum mycophilum</name>
    <dbReference type="NCBI Taxonomy" id="491253"/>
    <lineage>
        <taxon>Eukaryota</taxon>
        <taxon>Fungi</taxon>
        <taxon>Dikarya</taxon>
        <taxon>Ascomycota</taxon>
        <taxon>Pezizomycotina</taxon>
        <taxon>Sordariomycetes</taxon>
        <taxon>Hypocreomycetidae</taxon>
        <taxon>Hypocreales</taxon>
        <taxon>Hypocreaceae</taxon>
        <taxon>Cladobotryum</taxon>
    </lineage>
</organism>
<evidence type="ECO:0008006" key="4">
    <source>
        <dbReference type="Google" id="ProtNLM"/>
    </source>
</evidence>
<protein>
    <recommendedName>
        <fullName evidence="4">SMP domain-containing protein</fullName>
    </recommendedName>
</protein>
<dbReference type="EMBL" id="JAVFKD010000004">
    <property type="protein sequence ID" value="KAK5995428.1"/>
    <property type="molecule type" value="Genomic_DNA"/>
</dbReference>
<proteinExistence type="predicted"/>
<feature type="region of interest" description="Disordered" evidence="1">
    <location>
        <begin position="1"/>
        <end position="97"/>
    </location>
</feature>
<sequence>MNFLKKAQDFAAKAGNKKTQQQQPPQDYQGQGQSSSHQQQPPQNQGQKEDYGDKLFSAAAKKAGFNLSRDTSEKVTDAARGFIEKSTGKRIPDKFSN</sequence>
<feature type="compositionally biased region" description="Basic and acidic residues" evidence="1">
    <location>
        <begin position="70"/>
        <end position="97"/>
    </location>
</feature>
<gene>
    <name evidence="2" type="ORF">PT974_03833</name>
</gene>